<reference evidence="1" key="1">
    <citation type="submission" date="2018-05" db="EMBL/GenBank/DDBJ databases">
        <authorList>
            <person name="Lanie J.A."/>
            <person name="Ng W.-L."/>
            <person name="Kazmierczak K.M."/>
            <person name="Andrzejewski T.M."/>
            <person name="Davidsen T.M."/>
            <person name="Wayne K.J."/>
            <person name="Tettelin H."/>
            <person name="Glass J.I."/>
            <person name="Rusch D."/>
            <person name="Podicherti R."/>
            <person name="Tsui H.-C.T."/>
            <person name="Winkler M.E."/>
        </authorList>
    </citation>
    <scope>NUCLEOTIDE SEQUENCE</scope>
</reference>
<proteinExistence type="predicted"/>
<name>A0A381XLB7_9ZZZZ</name>
<gene>
    <name evidence="1" type="ORF">METZ01_LOCUS118095</name>
</gene>
<evidence type="ECO:0000313" key="1">
    <source>
        <dbReference type="EMBL" id="SVA65241.1"/>
    </source>
</evidence>
<dbReference type="AlphaFoldDB" id="A0A381XLB7"/>
<protein>
    <submittedName>
        <fullName evidence="1">Uncharacterized protein</fullName>
    </submittedName>
</protein>
<sequence length="25" mass="2742">MTVYFSVLGRAPSYGALFVFGTVKM</sequence>
<accession>A0A381XLB7</accession>
<organism evidence="1">
    <name type="scientific">marine metagenome</name>
    <dbReference type="NCBI Taxonomy" id="408172"/>
    <lineage>
        <taxon>unclassified sequences</taxon>
        <taxon>metagenomes</taxon>
        <taxon>ecological metagenomes</taxon>
    </lineage>
</organism>
<dbReference type="EMBL" id="UINC01015507">
    <property type="protein sequence ID" value="SVA65241.1"/>
    <property type="molecule type" value="Genomic_DNA"/>
</dbReference>